<evidence type="ECO:0000256" key="2">
    <source>
        <dbReference type="ARBA" id="ARBA00022603"/>
    </source>
</evidence>
<evidence type="ECO:0000313" key="6">
    <source>
        <dbReference type="EMBL" id="OWS71716.1"/>
    </source>
</evidence>
<dbReference type="GO" id="GO:0008173">
    <property type="term" value="F:RNA methyltransferase activity"/>
    <property type="evidence" value="ECO:0007669"/>
    <property type="project" value="InterPro"/>
</dbReference>
<reference evidence="6 7" key="1">
    <citation type="submission" date="2017-05" db="EMBL/GenBank/DDBJ databases">
        <title>Polynucleobacter sp. MWH-K35W1 isolated from the permanently anoxic monimolimnion of a meromictic lake.</title>
        <authorList>
            <person name="Hahn M.W."/>
        </authorList>
    </citation>
    <scope>NUCLEOTIDE SEQUENCE [LARGE SCALE GENOMIC DNA]</scope>
    <source>
        <strain evidence="6 7">MWH-K35W1</strain>
    </source>
</reference>
<dbReference type="PIRSF" id="PIRSF004808">
    <property type="entry name" value="LasT"/>
    <property type="match status" value="1"/>
</dbReference>
<dbReference type="GO" id="GO:0003723">
    <property type="term" value="F:RNA binding"/>
    <property type="evidence" value="ECO:0007669"/>
    <property type="project" value="InterPro"/>
</dbReference>
<feature type="domain" description="tRNA/rRNA methyltransferase SpoU type" evidence="5">
    <location>
        <begin position="11"/>
        <end position="161"/>
    </location>
</feature>
<dbReference type="OrthoDB" id="9806346at2"/>
<dbReference type="Gene3D" id="3.40.1280.10">
    <property type="match status" value="1"/>
</dbReference>
<dbReference type="SUPFAM" id="SSF75217">
    <property type="entry name" value="alpha/beta knot"/>
    <property type="match status" value="1"/>
</dbReference>
<evidence type="ECO:0000313" key="7">
    <source>
        <dbReference type="Proteomes" id="UP000198104"/>
    </source>
</evidence>
<keyword evidence="2 6" id="KW-0489">Methyltransferase</keyword>
<name>A0A254Q2D0_9BURK</name>
<dbReference type="InterPro" id="IPR029026">
    <property type="entry name" value="tRNA_m1G_MTases_N"/>
</dbReference>
<protein>
    <submittedName>
        <fullName evidence="6">RNA methyltransferase</fullName>
    </submittedName>
</protein>
<dbReference type="AlphaFoldDB" id="A0A254Q2D0"/>
<sequence length="252" mass="27645">MNTAQAQLLRWVLVETSHPGNVGSAARALKTMGFGDLRLIRPKIPGVANMPEAIALASGAVDILETSQESPSLESAVQDCALVLGLTSRDREFGPPALNWQDARPLIKAAIKGKQRVALLFGPERTGLDNHHLSLCTHRVWLDANPLYPSLNLAQAIMVCAFTLRETLGEDSESTSPSETQEAPELVDYADPAAVAAMLEHWRKGLEAIDYLDPANPKKLMPRLQALFARTRLQKEEIDLLRGIAKQMLLRK</sequence>
<evidence type="ECO:0000256" key="1">
    <source>
        <dbReference type="ARBA" id="ARBA00007228"/>
    </source>
</evidence>
<keyword evidence="4" id="KW-0949">S-adenosyl-L-methionine</keyword>
<accession>A0A254Q2D0</accession>
<organism evidence="6 7">
    <name type="scientific">Polynucleobacter aenigmaticus</name>
    <dbReference type="NCBI Taxonomy" id="1743164"/>
    <lineage>
        <taxon>Bacteria</taxon>
        <taxon>Pseudomonadati</taxon>
        <taxon>Pseudomonadota</taxon>
        <taxon>Betaproteobacteria</taxon>
        <taxon>Burkholderiales</taxon>
        <taxon>Burkholderiaceae</taxon>
        <taxon>Polynucleobacter</taxon>
    </lineage>
</organism>
<comment type="similarity">
    <text evidence="1">Belongs to the class IV-like SAM-binding methyltransferase superfamily. RNA methyltransferase TrmH family.</text>
</comment>
<dbReference type="Gene3D" id="1.10.8.590">
    <property type="match status" value="1"/>
</dbReference>
<evidence type="ECO:0000259" key="5">
    <source>
        <dbReference type="Pfam" id="PF00588"/>
    </source>
</evidence>
<dbReference type="RefSeq" id="WP_088527482.1">
    <property type="nucleotide sequence ID" value="NZ_NGUO01000009.1"/>
</dbReference>
<dbReference type="InterPro" id="IPR004384">
    <property type="entry name" value="RNA_MeTrfase_TrmJ/LasT"/>
</dbReference>
<dbReference type="Pfam" id="PF00588">
    <property type="entry name" value="SpoU_methylase"/>
    <property type="match status" value="1"/>
</dbReference>
<dbReference type="PANTHER" id="PTHR42786">
    <property type="entry name" value="TRNA/RRNA METHYLTRANSFERASE"/>
    <property type="match status" value="1"/>
</dbReference>
<dbReference type="InterPro" id="IPR001537">
    <property type="entry name" value="SpoU_MeTrfase"/>
</dbReference>
<evidence type="ECO:0000256" key="3">
    <source>
        <dbReference type="ARBA" id="ARBA00022679"/>
    </source>
</evidence>
<dbReference type="CDD" id="cd18093">
    <property type="entry name" value="SpoU-like_TrmJ"/>
    <property type="match status" value="1"/>
</dbReference>
<dbReference type="InterPro" id="IPR029028">
    <property type="entry name" value="Alpha/beta_knot_MTases"/>
</dbReference>
<evidence type="ECO:0000256" key="4">
    <source>
        <dbReference type="ARBA" id="ARBA00022691"/>
    </source>
</evidence>
<dbReference type="PANTHER" id="PTHR42786:SF2">
    <property type="entry name" value="TRNA (CYTIDINE_URIDINE-2'-O-)-METHYLTRANSFERASE TRMJ"/>
    <property type="match status" value="1"/>
</dbReference>
<gene>
    <name evidence="6" type="ORF">CBI30_06450</name>
</gene>
<proteinExistence type="inferred from homology"/>
<dbReference type="GO" id="GO:0005829">
    <property type="term" value="C:cytosol"/>
    <property type="evidence" value="ECO:0007669"/>
    <property type="project" value="TreeGrafter"/>
</dbReference>
<comment type="caution">
    <text evidence="6">The sequence shown here is derived from an EMBL/GenBank/DDBJ whole genome shotgun (WGS) entry which is preliminary data.</text>
</comment>
<dbReference type="Proteomes" id="UP000198104">
    <property type="component" value="Unassembled WGS sequence"/>
</dbReference>
<keyword evidence="7" id="KW-1185">Reference proteome</keyword>
<dbReference type="GO" id="GO:0002128">
    <property type="term" value="P:tRNA nucleoside ribose methylation"/>
    <property type="evidence" value="ECO:0007669"/>
    <property type="project" value="TreeGrafter"/>
</dbReference>
<keyword evidence="3 6" id="KW-0808">Transferase</keyword>
<dbReference type="EMBL" id="NGUO01000009">
    <property type="protein sequence ID" value="OWS71716.1"/>
    <property type="molecule type" value="Genomic_DNA"/>
</dbReference>